<organism evidence="1">
    <name type="scientific">Arundo donax</name>
    <name type="common">Giant reed</name>
    <name type="synonym">Donax arundinaceus</name>
    <dbReference type="NCBI Taxonomy" id="35708"/>
    <lineage>
        <taxon>Eukaryota</taxon>
        <taxon>Viridiplantae</taxon>
        <taxon>Streptophyta</taxon>
        <taxon>Embryophyta</taxon>
        <taxon>Tracheophyta</taxon>
        <taxon>Spermatophyta</taxon>
        <taxon>Magnoliopsida</taxon>
        <taxon>Liliopsida</taxon>
        <taxon>Poales</taxon>
        <taxon>Poaceae</taxon>
        <taxon>PACMAD clade</taxon>
        <taxon>Arundinoideae</taxon>
        <taxon>Arundineae</taxon>
        <taxon>Arundo</taxon>
    </lineage>
</organism>
<accession>A0A0A8Z4W4</accession>
<name>A0A0A8Z4W4_ARUDO</name>
<dbReference type="EMBL" id="GBRH01266120">
    <property type="protein sequence ID" value="JAD31775.1"/>
    <property type="molecule type" value="Transcribed_RNA"/>
</dbReference>
<protein>
    <submittedName>
        <fullName evidence="1">Uncharacterized protein</fullName>
    </submittedName>
</protein>
<proteinExistence type="predicted"/>
<sequence>MFMLKIFCYIKKYSTFHAISYLELS</sequence>
<reference evidence="1" key="1">
    <citation type="submission" date="2014-09" db="EMBL/GenBank/DDBJ databases">
        <authorList>
            <person name="Magalhaes I.L.F."/>
            <person name="Oliveira U."/>
            <person name="Santos F.R."/>
            <person name="Vidigal T.H.D.A."/>
            <person name="Brescovit A.D."/>
            <person name="Santos A.J."/>
        </authorList>
    </citation>
    <scope>NUCLEOTIDE SEQUENCE</scope>
    <source>
        <tissue evidence="1">Shoot tissue taken approximately 20 cm above the soil surface</tissue>
    </source>
</reference>
<dbReference type="AlphaFoldDB" id="A0A0A8Z4W4"/>
<evidence type="ECO:0000313" key="1">
    <source>
        <dbReference type="EMBL" id="JAD31775.1"/>
    </source>
</evidence>
<reference evidence="1" key="2">
    <citation type="journal article" date="2015" name="Data Brief">
        <title>Shoot transcriptome of the giant reed, Arundo donax.</title>
        <authorList>
            <person name="Barrero R.A."/>
            <person name="Guerrero F.D."/>
            <person name="Moolhuijzen P."/>
            <person name="Goolsby J.A."/>
            <person name="Tidwell J."/>
            <person name="Bellgard S.E."/>
            <person name="Bellgard M.I."/>
        </authorList>
    </citation>
    <scope>NUCLEOTIDE SEQUENCE</scope>
    <source>
        <tissue evidence="1">Shoot tissue taken approximately 20 cm above the soil surface</tissue>
    </source>
</reference>